<keyword evidence="1" id="KW-0812">Transmembrane</keyword>
<protein>
    <submittedName>
        <fullName evidence="2">Uncharacterized protein</fullName>
    </submittedName>
</protein>
<dbReference type="EMBL" id="BLZR01000001">
    <property type="protein sequence ID" value="GFP76605.1"/>
    <property type="molecule type" value="Genomic_DNA"/>
</dbReference>
<gene>
    <name evidence="2" type="ORF">bsdtw1_02708</name>
</gene>
<feature type="transmembrane region" description="Helical" evidence="1">
    <location>
        <begin position="6"/>
        <end position="26"/>
    </location>
</feature>
<proteinExistence type="predicted"/>
<keyword evidence="1" id="KW-0472">Membrane</keyword>
<keyword evidence="3" id="KW-1185">Reference proteome</keyword>
<evidence type="ECO:0000313" key="2">
    <source>
        <dbReference type="EMBL" id="GFP76605.1"/>
    </source>
</evidence>
<accession>A0A6V8SJA7</accession>
<comment type="caution">
    <text evidence="2">The sequence shown here is derived from an EMBL/GenBank/DDBJ whole genome shotgun (WGS) entry which is preliminary data.</text>
</comment>
<evidence type="ECO:0000313" key="3">
    <source>
        <dbReference type="Proteomes" id="UP000580568"/>
    </source>
</evidence>
<keyword evidence="1" id="KW-1133">Transmembrane helix</keyword>
<dbReference type="AlphaFoldDB" id="A0A6V8SJA7"/>
<evidence type="ECO:0000256" key="1">
    <source>
        <dbReference type="SAM" id="Phobius"/>
    </source>
</evidence>
<dbReference type="RefSeq" id="WP_183278022.1">
    <property type="nucleotide sequence ID" value="NZ_BLZR01000001.1"/>
</dbReference>
<organism evidence="2 3">
    <name type="scientific">Clostridium fungisolvens</name>
    <dbReference type="NCBI Taxonomy" id="1604897"/>
    <lineage>
        <taxon>Bacteria</taxon>
        <taxon>Bacillati</taxon>
        <taxon>Bacillota</taxon>
        <taxon>Clostridia</taxon>
        <taxon>Eubacteriales</taxon>
        <taxon>Clostridiaceae</taxon>
        <taxon>Clostridium</taxon>
    </lineage>
</organism>
<sequence>MNKWIIITLTATVLGLILMLVSFIEIRKISKKLDQMDETEIVPENIMLSLIKNQRIEVLGISITAISGIIRVFLR</sequence>
<name>A0A6V8SJA7_9CLOT</name>
<dbReference type="Proteomes" id="UP000580568">
    <property type="component" value="Unassembled WGS sequence"/>
</dbReference>
<reference evidence="2 3" key="1">
    <citation type="submission" date="2020-07" db="EMBL/GenBank/DDBJ databases">
        <title>A new beta-1,3-glucan-decomposing anaerobic bacterium isolated from anoxic soil subjected to biological soil disinfestation.</title>
        <authorList>
            <person name="Ueki A."/>
            <person name="Tonouchi A."/>
        </authorList>
    </citation>
    <scope>NUCLEOTIDE SEQUENCE [LARGE SCALE GENOMIC DNA]</scope>
    <source>
        <strain evidence="2 3">TW1</strain>
    </source>
</reference>